<sequence>MYKKAFAIFLILFISVLIVNINQATASSKVMWGKTELKIGQLGKATVLSNTVLWKMDKDNSLIKIRDLKIDEEYRVYSYKGNHGGIYGVGGGEFIQKSTSIKYETPSKSKLNLLAKLNKDNDSKSPGKQDDLEPITLASSPFGRTEHVFTIQGNDPFNRRLIVFNKITGKNVYIPADHEIFNDVDSIYLDGTKDFVFIKHYANRKKSTYRMSLIPPFEIKQVLNDIHDSIVFNDKLYFFNINEIDPITHKLNLMSADLDGSNHEVFMELEPIYIPTLRYYIPGTAFVSLQHTDSDMDKVSINSLNLETKELLVLRKCQNNSVRDVNAGPCLRIISEPF</sequence>
<protein>
    <submittedName>
        <fullName evidence="1">Uncharacterized protein</fullName>
    </submittedName>
</protein>
<dbReference type="EMBL" id="CP031223">
    <property type="protein sequence ID" value="QFF98033.1"/>
    <property type="molecule type" value="Genomic_DNA"/>
</dbReference>
<reference evidence="1 2" key="1">
    <citation type="submission" date="2018-07" db="EMBL/GenBank/DDBJ databases">
        <title>Complete genome sequence of Psychrobacillus sp. PB01, isolated from iceberg, and comparative genome analysis of Psychrobacillus strains.</title>
        <authorList>
            <person name="Lee P.C."/>
        </authorList>
    </citation>
    <scope>NUCLEOTIDE SEQUENCE [LARGE SCALE GENOMIC DNA]</scope>
    <source>
        <strain evidence="1 2">PB01</strain>
    </source>
</reference>
<keyword evidence="2" id="KW-1185">Reference proteome</keyword>
<dbReference type="KEGG" id="psyo:PB01_03925"/>
<organism evidence="1 2">
    <name type="scientific">Psychrobacillus glaciei</name>
    <dbReference type="NCBI Taxonomy" id="2283160"/>
    <lineage>
        <taxon>Bacteria</taxon>
        <taxon>Bacillati</taxon>
        <taxon>Bacillota</taxon>
        <taxon>Bacilli</taxon>
        <taxon>Bacillales</taxon>
        <taxon>Bacillaceae</taxon>
        <taxon>Psychrobacillus</taxon>
    </lineage>
</organism>
<dbReference type="Proteomes" id="UP000325517">
    <property type="component" value="Chromosome"/>
</dbReference>
<dbReference type="RefSeq" id="WP_151698980.1">
    <property type="nucleotide sequence ID" value="NZ_CP031223.1"/>
</dbReference>
<accession>A0A5J6SKS7</accession>
<evidence type="ECO:0000313" key="2">
    <source>
        <dbReference type="Proteomes" id="UP000325517"/>
    </source>
</evidence>
<proteinExistence type="predicted"/>
<dbReference type="AlphaFoldDB" id="A0A5J6SKS7"/>
<evidence type="ECO:0000313" key="1">
    <source>
        <dbReference type="EMBL" id="QFF98033.1"/>
    </source>
</evidence>
<gene>
    <name evidence="1" type="ORF">PB01_03925</name>
</gene>
<name>A0A5J6SKS7_9BACI</name>
<dbReference type="OrthoDB" id="5637at2"/>